<keyword evidence="3" id="KW-1185">Reference proteome</keyword>
<dbReference type="AlphaFoldDB" id="A0A5E4CVY6"/>
<protein>
    <submittedName>
        <fullName evidence="2">Uncharacterized protein</fullName>
    </submittedName>
</protein>
<proteinExistence type="predicted"/>
<reference evidence="1" key="2">
    <citation type="submission" date="2020-08" db="EMBL/GenBank/DDBJ databases">
        <authorList>
            <person name="Shumante A."/>
            <person name="Zimin A.V."/>
            <person name="Puiu D."/>
            <person name="Salzberg S.L."/>
        </authorList>
    </citation>
    <scope>NUCLEOTIDE SEQUENCE</scope>
    <source>
        <strain evidence="1">WC2-LM</strain>
        <tissue evidence="1">Liver</tissue>
    </source>
</reference>
<sequence>MMRISTPLDKGVHNYSVMTFNSTVLAKKELYQEMAKEPGRRFTYSQNYLSAIVEPQDSQEEKKAQEKSHQAWLTVTGFQVTGLHGDILHQDFPLSAIGEFHEEWQEHEVLDHLLYPMLHQGLWSWDRRHLDFELYKKPPPFLEVPPPPTWKPVAGKPWAFGVWRRGEPASVGTQGLSAGLHGQPSQVKTTTEKRRLEWPVLRCIKLKKHHNL</sequence>
<dbReference type="EMBL" id="WJEC01000532">
    <property type="protein sequence ID" value="KAF7482617.1"/>
    <property type="molecule type" value="Genomic_DNA"/>
</dbReference>
<reference evidence="2 3" key="1">
    <citation type="submission" date="2019-04" db="EMBL/GenBank/DDBJ databases">
        <authorList>
            <person name="Alioto T."/>
            <person name="Alioto T."/>
        </authorList>
    </citation>
    <scope>NUCLEOTIDE SEQUENCE [LARGE SCALE GENOMIC DNA]</scope>
</reference>
<evidence type="ECO:0000313" key="2">
    <source>
        <dbReference type="EMBL" id="VTJ85998.1"/>
    </source>
</evidence>
<accession>A0A5E4CVY6</accession>
<organism evidence="2 3">
    <name type="scientific">Marmota monax</name>
    <name type="common">Woodchuck</name>
    <dbReference type="NCBI Taxonomy" id="9995"/>
    <lineage>
        <taxon>Eukaryota</taxon>
        <taxon>Metazoa</taxon>
        <taxon>Chordata</taxon>
        <taxon>Craniata</taxon>
        <taxon>Vertebrata</taxon>
        <taxon>Euteleostomi</taxon>
        <taxon>Mammalia</taxon>
        <taxon>Eutheria</taxon>
        <taxon>Euarchontoglires</taxon>
        <taxon>Glires</taxon>
        <taxon>Rodentia</taxon>
        <taxon>Sciuromorpha</taxon>
        <taxon>Sciuridae</taxon>
        <taxon>Xerinae</taxon>
        <taxon>Marmotini</taxon>
        <taxon>Marmota</taxon>
    </lineage>
</organism>
<dbReference type="Proteomes" id="UP000662637">
    <property type="component" value="Unassembled WGS sequence"/>
</dbReference>
<dbReference type="PANTHER" id="PTHR33667:SF7">
    <property type="entry name" value="RIKEN CDNA 1810020O05 GENE"/>
    <property type="match status" value="1"/>
</dbReference>
<name>A0A5E4CVY6_MARMO</name>
<dbReference type="Proteomes" id="UP000335636">
    <property type="component" value="Unassembled WGS sequence"/>
</dbReference>
<evidence type="ECO:0000313" key="1">
    <source>
        <dbReference type="EMBL" id="KAF7482617.1"/>
    </source>
</evidence>
<dbReference type="EMBL" id="CABDUW010002234">
    <property type="protein sequence ID" value="VTJ85998.1"/>
    <property type="molecule type" value="Genomic_DNA"/>
</dbReference>
<gene>
    <name evidence="1" type="ORF">GHT09_006008</name>
    <name evidence="2" type="ORF">MONAX_5E003505</name>
</gene>
<dbReference type="PANTHER" id="PTHR33667">
    <property type="entry name" value="SI:DKEY-57N24.6"/>
    <property type="match status" value="1"/>
</dbReference>
<evidence type="ECO:0000313" key="3">
    <source>
        <dbReference type="Proteomes" id="UP000335636"/>
    </source>
</evidence>